<reference evidence="2 3" key="1">
    <citation type="submission" date="2014-02" db="EMBL/GenBank/DDBJ databases">
        <title>The Genome Sequence of Trichophyton interdigitale MR816.</title>
        <authorList>
            <consortium name="The Broad Institute Genomics Platform"/>
            <person name="Cuomo C.A."/>
            <person name="White T.C."/>
            <person name="Graser Y."/>
            <person name="Martinez-Rossi N."/>
            <person name="Heitman J."/>
            <person name="Young S.K."/>
            <person name="Zeng Q."/>
            <person name="Gargeya S."/>
            <person name="Abouelleil A."/>
            <person name="Alvarado L."/>
            <person name="Chapman S.B."/>
            <person name="Gainer-Dewar J."/>
            <person name="Goldberg J."/>
            <person name="Griggs A."/>
            <person name="Gujja S."/>
            <person name="Hansen M."/>
            <person name="Howarth C."/>
            <person name="Imamovic A."/>
            <person name="Larimer J."/>
            <person name="Martinez D."/>
            <person name="Murphy C."/>
            <person name="Pearson M.D."/>
            <person name="Persinoti G."/>
            <person name="Poon T."/>
            <person name="Priest M."/>
            <person name="Roberts A.D."/>
            <person name="Saif S."/>
            <person name="Shea T.D."/>
            <person name="Sykes S.N."/>
            <person name="Wortman J."/>
            <person name="Nusbaum C."/>
            <person name="Birren B."/>
        </authorList>
    </citation>
    <scope>NUCLEOTIDE SEQUENCE [LARGE SCALE GENOMIC DNA]</scope>
    <source>
        <strain evidence="2 3">MR816</strain>
    </source>
</reference>
<evidence type="ECO:0000313" key="2">
    <source>
        <dbReference type="EMBL" id="KDB26385.1"/>
    </source>
</evidence>
<dbReference type="AlphaFoldDB" id="A0A059JEU6"/>
<gene>
    <name evidence="2" type="ORF">H109_01809</name>
</gene>
<dbReference type="EMBL" id="AOKY01000138">
    <property type="protein sequence ID" value="KDB26385.1"/>
    <property type="molecule type" value="Genomic_DNA"/>
</dbReference>
<dbReference type="HOGENOM" id="CLU_2172860_0_0_1"/>
<dbReference type="Proteomes" id="UP000024533">
    <property type="component" value="Unassembled WGS sequence"/>
</dbReference>
<feature type="region of interest" description="Disordered" evidence="1">
    <location>
        <begin position="1"/>
        <end position="31"/>
    </location>
</feature>
<keyword evidence="3" id="KW-1185">Reference proteome</keyword>
<accession>A0A059JEU6</accession>
<organism evidence="2 3">
    <name type="scientific">Trichophyton interdigitale (strain MR816)</name>
    <dbReference type="NCBI Taxonomy" id="1215338"/>
    <lineage>
        <taxon>Eukaryota</taxon>
        <taxon>Fungi</taxon>
        <taxon>Dikarya</taxon>
        <taxon>Ascomycota</taxon>
        <taxon>Pezizomycotina</taxon>
        <taxon>Eurotiomycetes</taxon>
        <taxon>Eurotiomycetidae</taxon>
        <taxon>Onygenales</taxon>
        <taxon>Arthrodermataceae</taxon>
        <taxon>Trichophyton</taxon>
    </lineage>
</organism>
<sequence length="110" mass="12007">MPPCSRGSPEANPKRQSSSKISTTLPGQTANASPHAAYYYALLFPERRLRGDVVLTGPRGAPWQELQPVGILGYDPTQDLLQNRPGSDPYRPARFVVLPVLKILDTPPGQ</sequence>
<evidence type="ECO:0000313" key="3">
    <source>
        <dbReference type="Proteomes" id="UP000024533"/>
    </source>
</evidence>
<feature type="compositionally biased region" description="Polar residues" evidence="1">
    <location>
        <begin position="14"/>
        <end position="31"/>
    </location>
</feature>
<name>A0A059JEU6_TRIIM</name>
<evidence type="ECO:0000256" key="1">
    <source>
        <dbReference type="SAM" id="MobiDB-lite"/>
    </source>
</evidence>
<protein>
    <submittedName>
        <fullName evidence="2">Uncharacterized protein</fullName>
    </submittedName>
</protein>
<proteinExistence type="predicted"/>
<comment type="caution">
    <text evidence="2">The sequence shown here is derived from an EMBL/GenBank/DDBJ whole genome shotgun (WGS) entry which is preliminary data.</text>
</comment>